<evidence type="ECO:0000256" key="1">
    <source>
        <dbReference type="ARBA" id="ARBA00008532"/>
    </source>
</evidence>
<name>A0A3M0AGY7_9BACT</name>
<dbReference type="AlphaFoldDB" id="A0A3M0AGY7"/>
<dbReference type="GO" id="GO:0016403">
    <property type="term" value="F:dimethylargininase activity"/>
    <property type="evidence" value="ECO:0007669"/>
    <property type="project" value="TreeGrafter"/>
</dbReference>
<organism evidence="4 5">
    <name type="scientific">Metamycoplasma subdolum</name>
    <dbReference type="NCBI Taxonomy" id="92407"/>
    <lineage>
        <taxon>Bacteria</taxon>
        <taxon>Bacillati</taxon>
        <taxon>Mycoplasmatota</taxon>
        <taxon>Mycoplasmoidales</taxon>
        <taxon>Metamycoplasmataceae</taxon>
        <taxon>Metamycoplasma</taxon>
    </lineage>
</organism>
<gene>
    <name evidence="4" type="ORF">JN00_0312</name>
</gene>
<keyword evidence="5" id="KW-1185">Reference proteome</keyword>
<evidence type="ECO:0000256" key="3">
    <source>
        <dbReference type="PIRSR" id="PIRSR633199-1"/>
    </source>
</evidence>
<dbReference type="PANTHER" id="PTHR12737:SF9">
    <property type="entry name" value="DIMETHYLARGININASE"/>
    <property type="match status" value="1"/>
</dbReference>
<accession>A0A3M0AGY7</accession>
<feature type="active site" description="Nucleophile" evidence="3">
    <location>
        <position position="259"/>
    </location>
</feature>
<proteinExistence type="inferred from homology"/>
<dbReference type="InterPro" id="IPR033199">
    <property type="entry name" value="DDAH-like"/>
</dbReference>
<comment type="caution">
    <text evidence="4">The sequence shown here is derived from an EMBL/GenBank/DDBJ whole genome shotgun (WGS) entry which is preliminary data.</text>
</comment>
<dbReference type="GO" id="GO:0045429">
    <property type="term" value="P:positive regulation of nitric oxide biosynthetic process"/>
    <property type="evidence" value="ECO:0007669"/>
    <property type="project" value="TreeGrafter"/>
</dbReference>
<dbReference type="SUPFAM" id="SSF55909">
    <property type="entry name" value="Pentein"/>
    <property type="match status" value="1"/>
</dbReference>
<dbReference type="GO" id="GO:0006525">
    <property type="term" value="P:arginine metabolic process"/>
    <property type="evidence" value="ECO:0007669"/>
    <property type="project" value="TreeGrafter"/>
</dbReference>
<keyword evidence="2" id="KW-0378">Hydrolase</keyword>
<dbReference type="Gene3D" id="3.75.10.10">
    <property type="entry name" value="L-arginine/glycine Amidinotransferase, Chain A"/>
    <property type="match status" value="1"/>
</dbReference>
<dbReference type="PANTHER" id="PTHR12737">
    <property type="entry name" value="DIMETHYLARGININE DIMETHYLAMINOHYDROLASE"/>
    <property type="match status" value="1"/>
</dbReference>
<dbReference type="GO" id="GO:0016597">
    <property type="term" value="F:amino acid binding"/>
    <property type="evidence" value="ECO:0007669"/>
    <property type="project" value="TreeGrafter"/>
</dbReference>
<dbReference type="GO" id="GO:0000052">
    <property type="term" value="P:citrulline metabolic process"/>
    <property type="evidence" value="ECO:0007669"/>
    <property type="project" value="TreeGrafter"/>
</dbReference>
<protein>
    <submittedName>
        <fullName evidence="4">Dimethylargininase</fullName>
    </submittedName>
</protein>
<dbReference type="Proteomes" id="UP000267246">
    <property type="component" value="Unassembled WGS sequence"/>
</dbReference>
<dbReference type="EMBL" id="REFI01000007">
    <property type="protein sequence ID" value="RMA78482.1"/>
    <property type="molecule type" value="Genomic_DNA"/>
</dbReference>
<evidence type="ECO:0000313" key="4">
    <source>
        <dbReference type="EMBL" id="RMA78482.1"/>
    </source>
</evidence>
<dbReference type="RefSeq" id="WP_121940788.1">
    <property type="nucleotide sequence ID" value="NZ_CP137846.1"/>
</dbReference>
<comment type="similarity">
    <text evidence="1">Belongs to the DDAH family.</text>
</comment>
<sequence length="264" mass="29624">MAKKPVYKQFIVKWPSKSLIDGITGHPELGIPDYDNAMKQFQHMIDTFKSLDIKVIELKAAEEYPDSCFVEDPVVIIPGELAILTNPGASSRNGEKNLMLPTIKKYFSEDKIKYIKAPGFMDGGDVLPIGDTYYIGNSARTNMEAIKQFEAIVKPLGKKVVPIPVTEFLHLKTGTTYIENNNLLVTGEFAHTKEFDKFNKIVIPKEEDYAVNVLYINGTIVMPANYPKTKAMLEKLSGYKKIVEVDTSEYKKIDGGLTCLSVRF</sequence>
<dbReference type="Pfam" id="PF19420">
    <property type="entry name" value="DDAH_eukar"/>
    <property type="match status" value="1"/>
</dbReference>
<dbReference type="OrthoDB" id="9790596at2"/>
<feature type="active site" description="Proton donor" evidence="3">
    <location>
        <position position="170"/>
    </location>
</feature>
<evidence type="ECO:0000256" key="2">
    <source>
        <dbReference type="ARBA" id="ARBA00022801"/>
    </source>
</evidence>
<reference evidence="4 5" key="1">
    <citation type="submission" date="2018-10" db="EMBL/GenBank/DDBJ databases">
        <title>Genomic Encyclopedia of Archaeal and Bacterial Type Strains, Phase II (KMG-II): from individual species to whole genera.</title>
        <authorList>
            <person name="Goeker M."/>
        </authorList>
    </citation>
    <scope>NUCLEOTIDE SEQUENCE [LARGE SCALE GENOMIC DNA]</scope>
    <source>
        <strain evidence="4 5">ATCC 29870</strain>
    </source>
</reference>
<evidence type="ECO:0000313" key="5">
    <source>
        <dbReference type="Proteomes" id="UP000267246"/>
    </source>
</evidence>